<keyword evidence="1" id="KW-1185">Reference proteome</keyword>
<dbReference type="AlphaFoldDB" id="A0A914PNJ3"/>
<organism evidence="1 2">
    <name type="scientific">Panagrolaimus davidi</name>
    <dbReference type="NCBI Taxonomy" id="227884"/>
    <lineage>
        <taxon>Eukaryota</taxon>
        <taxon>Metazoa</taxon>
        <taxon>Ecdysozoa</taxon>
        <taxon>Nematoda</taxon>
        <taxon>Chromadorea</taxon>
        <taxon>Rhabditida</taxon>
        <taxon>Tylenchina</taxon>
        <taxon>Panagrolaimomorpha</taxon>
        <taxon>Panagrolaimoidea</taxon>
        <taxon>Panagrolaimidae</taxon>
        <taxon>Panagrolaimus</taxon>
    </lineage>
</organism>
<proteinExistence type="predicted"/>
<name>A0A914PNJ3_9BILA</name>
<evidence type="ECO:0000313" key="2">
    <source>
        <dbReference type="WBParaSite" id="PDA_v2.g19614.t1"/>
    </source>
</evidence>
<sequence>MLSDRNTILFQKLYPIISNIKIPKSPPLSDFPSDVLKYMKKNASLKQAFKLMKMNKYFVLEQKNEDFTWCEHDPWSPDYNADLAKNIIIARLLVIVKFMNDCRKHNREYRSTAN</sequence>
<protein>
    <submittedName>
        <fullName evidence="2">Uncharacterized protein</fullName>
    </submittedName>
</protein>
<accession>A0A914PNJ3</accession>
<evidence type="ECO:0000313" key="1">
    <source>
        <dbReference type="Proteomes" id="UP000887578"/>
    </source>
</evidence>
<dbReference type="Proteomes" id="UP000887578">
    <property type="component" value="Unplaced"/>
</dbReference>
<reference evidence="2" key="1">
    <citation type="submission" date="2022-11" db="UniProtKB">
        <authorList>
            <consortium name="WormBaseParasite"/>
        </authorList>
    </citation>
    <scope>IDENTIFICATION</scope>
</reference>
<dbReference type="WBParaSite" id="PDA_v2.g19614.t1">
    <property type="protein sequence ID" value="PDA_v2.g19614.t1"/>
    <property type="gene ID" value="PDA_v2.g19614"/>
</dbReference>